<keyword evidence="3" id="KW-1133">Transmembrane helix</keyword>
<dbReference type="GO" id="GO:0008745">
    <property type="term" value="F:N-acetylmuramoyl-L-alanine amidase activity"/>
    <property type="evidence" value="ECO:0007669"/>
    <property type="project" value="InterPro"/>
</dbReference>
<dbReference type="Gene3D" id="3.40.630.40">
    <property type="entry name" value="Zn-dependent exopeptidases"/>
    <property type="match status" value="1"/>
</dbReference>
<dbReference type="PROSITE" id="PS51781">
    <property type="entry name" value="SH3B"/>
    <property type="match status" value="1"/>
</dbReference>
<proteinExistence type="predicted"/>
<dbReference type="GO" id="GO:0030288">
    <property type="term" value="C:outer membrane-bounded periplasmic space"/>
    <property type="evidence" value="ECO:0007669"/>
    <property type="project" value="TreeGrafter"/>
</dbReference>
<dbReference type="CDD" id="cd02696">
    <property type="entry name" value="MurNAc-LAA"/>
    <property type="match status" value="1"/>
</dbReference>
<dbReference type="InterPro" id="IPR050695">
    <property type="entry name" value="N-acetylmuramoyl_amidase_3"/>
</dbReference>
<dbReference type="Pfam" id="PF08239">
    <property type="entry name" value="SH3_3"/>
    <property type="match status" value="1"/>
</dbReference>
<dbReference type="InterPro" id="IPR002508">
    <property type="entry name" value="MurNAc-LAA_cat"/>
</dbReference>
<dbReference type="Pfam" id="PF01520">
    <property type="entry name" value="Amidase_3"/>
    <property type="match status" value="1"/>
</dbReference>
<name>A0A0R2NSP6_9LACO</name>
<evidence type="ECO:0000256" key="1">
    <source>
        <dbReference type="ARBA" id="ARBA00022801"/>
    </source>
</evidence>
<dbReference type="PATRIC" id="fig|480391.4.peg.37"/>
<evidence type="ECO:0000256" key="3">
    <source>
        <dbReference type="SAM" id="Phobius"/>
    </source>
</evidence>
<dbReference type="OrthoDB" id="9806267at2"/>
<reference evidence="5 6" key="1">
    <citation type="journal article" date="2015" name="Genome Announc.">
        <title>Expanding the biotechnology potential of lactobacilli through comparative genomics of 213 strains and associated genera.</title>
        <authorList>
            <person name="Sun Z."/>
            <person name="Harris H.M."/>
            <person name="McCann A."/>
            <person name="Guo C."/>
            <person name="Argimon S."/>
            <person name="Zhang W."/>
            <person name="Yang X."/>
            <person name="Jeffery I.B."/>
            <person name="Cooney J.C."/>
            <person name="Kagawa T.F."/>
            <person name="Liu W."/>
            <person name="Song Y."/>
            <person name="Salvetti E."/>
            <person name="Wrobel A."/>
            <person name="Rasinkangas P."/>
            <person name="Parkhill J."/>
            <person name="Rea M.C."/>
            <person name="O'Sullivan O."/>
            <person name="Ritari J."/>
            <person name="Douillard F.P."/>
            <person name="Paul Ross R."/>
            <person name="Yang R."/>
            <person name="Briner A.E."/>
            <person name="Felis G.E."/>
            <person name="de Vos W.M."/>
            <person name="Barrangou R."/>
            <person name="Klaenhammer T.R."/>
            <person name="Caufield P.W."/>
            <person name="Cui Y."/>
            <person name="Zhang H."/>
            <person name="O'Toole P.W."/>
        </authorList>
    </citation>
    <scope>NUCLEOTIDE SEQUENCE [LARGE SCALE GENOMIC DNA]</scope>
    <source>
        <strain evidence="5 6">DSM 23026</strain>
    </source>
</reference>
<evidence type="ECO:0000313" key="6">
    <source>
        <dbReference type="Proteomes" id="UP000051249"/>
    </source>
</evidence>
<keyword evidence="2" id="KW-0961">Cell wall biogenesis/degradation</keyword>
<feature type="transmembrane region" description="Helical" evidence="3">
    <location>
        <begin position="14"/>
        <end position="35"/>
    </location>
</feature>
<evidence type="ECO:0000313" key="5">
    <source>
        <dbReference type="EMBL" id="KRO26250.1"/>
    </source>
</evidence>
<dbReference type="Gene3D" id="2.30.30.40">
    <property type="entry name" value="SH3 Domains"/>
    <property type="match status" value="1"/>
</dbReference>
<dbReference type="GO" id="GO:0071555">
    <property type="term" value="P:cell wall organization"/>
    <property type="evidence" value="ECO:0007669"/>
    <property type="project" value="UniProtKB-KW"/>
</dbReference>
<feature type="domain" description="SH3b" evidence="4">
    <location>
        <begin position="36"/>
        <end position="100"/>
    </location>
</feature>
<dbReference type="SMART" id="SM00287">
    <property type="entry name" value="SH3b"/>
    <property type="match status" value="1"/>
</dbReference>
<dbReference type="PANTHER" id="PTHR30404:SF7">
    <property type="entry name" value="CELL WALL AMIDASE LYTH-RELATED"/>
    <property type="match status" value="1"/>
</dbReference>
<protein>
    <submittedName>
        <fullName evidence="5">N-acetylmuramoyl-L-alanine amidase</fullName>
    </submittedName>
</protein>
<accession>A0A0R2NSP6</accession>
<dbReference type="InterPro" id="IPR003646">
    <property type="entry name" value="SH3-like_bac-type"/>
</dbReference>
<keyword evidence="3" id="KW-0812">Transmembrane</keyword>
<dbReference type="GO" id="GO:0009253">
    <property type="term" value="P:peptidoglycan catabolic process"/>
    <property type="evidence" value="ECO:0007669"/>
    <property type="project" value="InterPro"/>
</dbReference>
<comment type="caution">
    <text evidence="5">The sequence shown here is derived from an EMBL/GenBank/DDBJ whole genome shotgun (WGS) entry which is preliminary data.</text>
</comment>
<keyword evidence="6" id="KW-1185">Reference proteome</keyword>
<evidence type="ECO:0000259" key="4">
    <source>
        <dbReference type="PROSITE" id="PS51781"/>
    </source>
</evidence>
<dbReference type="PANTHER" id="PTHR30404">
    <property type="entry name" value="N-ACETYLMURAMOYL-L-ALANINE AMIDASE"/>
    <property type="match status" value="1"/>
</dbReference>
<dbReference type="SUPFAM" id="SSF53187">
    <property type="entry name" value="Zn-dependent exopeptidases"/>
    <property type="match status" value="1"/>
</dbReference>
<dbReference type="EMBL" id="JQCQ01000001">
    <property type="protein sequence ID" value="KRO26250.1"/>
    <property type="molecule type" value="Genomic_DNA"/>
</dbReference>
<dbReference type="AlphaFoldDB" id="A0A0R2NSP6"/>
<evidence type="ECO:0000256" key="2">
    <source>
        <dbReference type="ARBA" id="ARBA00023316"/>
    </source>
</evidence>
<dbReference type="Proteomes" id="UP000051249">
    <property type="component" value="Unassembled WGS sequence"/>
</dbReference>
<keyword evidence="1" id="KW-0378">Hydrolase</keyword>
<sequence length="290" mass="32424">MNPDIILNYIKRNLIQLVIGLAFFILTFIIIQPLFKAKQVIIGLDQTVVRTSNNRFAGKLGTLDQGKKVSVLSENNDWYRIRYGKQAIGWIPAWNTGRGFQKGQVASKLSESTIVIDPGHGGNDSGALAINPKNQEKVYTLRTSRVIEKHLQQAGAKVIMTRDKDVFVDLAPRPKMANDLKADAFISIHYDSAANNNDGTGDTTYYYHKNNGSLQLAKDINQEIVNNVPLYNRGVDFGDYEVLRDNKRPAILIEGGYINTKKDFKELSSSDYPTKVANSVTIGLKTFLNR</sequence>
<dbReference type="SMART" id="SM00646">
    <property type="entry name" value="Ami_3"/>
    <property type="match status" value="1"/>
</dbReference>
<dbReference type="RefSeq" id="WP_057797502.1">
    <property type="nucleotide sequence ID" value="NZ_BJZZ01000001.1"/>
</dbReference>
<keyword evidence="3" id="KW-0472">Membrane</keyword>
<organism evidence="5 6">
    <name type="scientific">Pediococcus argentinicus</name>
    <dbReference type="NCBI Taxonomy" id="480391"/>
    <lineage>
        <taxon>Bacteria</taxon>
        <taxon>Bacillati</taxon>
        <taxon>Bacillota</taxon>
        <taxon>Bacilli</taxon>
        <taxon>Lactobacillales</taxon>
        <taxon>Lactobacillaceae</taxon>
        <taxon>Pediococcus</taxon>
    </lineage>
</organism>
<gene>
    <name evidence="5" type="ORF">IV88_GL000035</name>
</gene>